<name>A0ABM9HY12_9GAMM</name>
<keyword evidence="2" id="KW-1185">Reference proteome</keyword>
<organism evidence="1 2">
    <name type="scientific">Methylocaldum szegediense</name>
    <dbReference type="NCBI Taxonomy" id="73780"/>
    <lineage>
        <taxon>Bacteria</taxon>
        <taxon>Pseudomonadati</taxon>
        <taxon>Pseudomonadota</taxon>
        <taxon>Gammaproteobacteria</taxon>
        <taxon>Methylococcales</taxon>
        <taxon>Methylococcaceae</taxon>
        <taxon>Methylocaldum</taxon>
    </lineage>
</organism>
<protein>
    <recommendedName>
        <fullName evidence="3">Transposase</fullName>
    </recommendedName>
</protein>
<dbReference type="Proteomes" id="UP001162030">
    <property type="component" value="Chromosome"/>
</dbReference>
<reference evidence="1 2" key="1">
    <citation type="submission" date="2023-03" db="EMBL/GenBank/DDBJ databases">
        <authorList>
            <person name="Pearce D."/>
        </authorList>
    </citation>
    <scope>NUCLEOTIDE SEQUENCE [LARGE SCALE GENOMIC DNA]</scope>
    <source>
        <strain evidence="1">Msz</strain>
    </source>
</reference>
<evidence type="ECO:0000313" key="1">
    <source>
        <dbReference type="EMBL" id="CAI8761721.1"/>
    </source>
</evidence>
<evidence type="ECO:0008006" key="3">
    <source>
        <dbReference type="Google" id="ProtNLM"/>
    </source>
</evidence>
<gene>
    <name evidence="1" type="ORF">MSZNOR_0857</name>
</gene>
<evidence type="ECO:0000313" key="2">
    <source>
        <dbReference type="Proteomes" id="UP001162030"/>
    </source>
</evidence>
<proteinExistence type="predicted"/>
<sequence length="55" mass="6013">MGVDETPLCSTNARNRVLESPRQVKATRFYLALAFSAQNAKDRLSLSGRDDVTAA</sequence>
<dbReference type="EMBL" id="OX458333">
    <property type="protein sequence ID" value="CAI8761721.1"/>
    <property type="molecule type" value="Genomic_DNA"/>
</dbReference>
<accession>A0ABM9HY12</accession>